<dbReference type="EMBL" id="CP014141">
    <property type="protein sequence ID" value="AMA75756.1"/>
    <property type="molecule type" value="Genomic_DNA"/>
</dbReference>
<evidence type="ECO:0000313" key="2">
    <source>
        <dbReference type="EMBL" id="AMA75756.1"/>
    </source>
</evidence>
<dbReference type="Proteomes" id="UP000061630">
    <property type="component" value="Chromosome"/>
</dbReference>
<evidence type="ECO:0000313" key="3">
    <source>
        <dbReference type="Proteomes" id="UP000061630"/>
    </source>
</evidence>
<keyword evidence="1" id="KW-0472">Membrane</keyword>
<keyword evidence="1" id="KW-0812">Transmembrane</keyword>
<proteinExistence type="predicted"/>
<evidence type="ECO:0000256" key="1">
    <source>
        <dbReference type="SAM" id="Phobius"/>
    </source>
</evidence>
<name>A0A109QEL2_9DEIN</name>
<reference evidence="2 3" key="1">
    <citation type="submission" date="2016-01" db="EMBL/GenBank/DDBJ databases">
        <title>Genome sequence of Thermus parvatiensis, a thermophile isolated from a hot water spring.</title>
        <authorList>
            <person name="Tripathi C."/>
            <person name="Lal R."/>
        </authorList>
    </citation>
    <scope>NUCLEOTIDE SEQUENCE [LARGE SCALE GENOMIC DNA]</scope>
    <source>
        <strain evidence="2 3">RL</strain>
    </source>
</reference>
<dbReference type="KEGG" id="tpar:AV541_06650"/>
<dbReference type="RefSeq" id="WP_060384543.1">
    <property type="nucleotide sequence ID" value="NZ_CP014141.1"/>
</dbReference>
<dbReference type="AlphaFoldDB" id="A0A109QEL2"/>
<sequence length="58" mass="6460">MKARSLALFLLGLLLFASPFALFFPEPSGPGGLPPFYLYLFLAWAGFVLLLFLNARRP</sequence>
<accession>A0A109QEL2</accession>
<organism evidence="2 3">
    <name type="scientific">Thermus parvatiensis</name>
    <dbReference type="NCBI Taxonomy" id="456163"/>
    <lineage>
        <taxon>Bacteria</taxon>
        <taxon>Thermotogati</taxon>
        <taxon>Deinococcota</taxon>
        <taxon>Deinococci</taxon>
        <taxon>Thermales</taxon>
        <taxon>Thermaceae</taxon>
        <taxon>Thermus</taxon>
    </lineage>
</organism>
<keyword evidence="1" id="KW-1133">Transmembrane helix</keyword>
<gene>
    <name evidence="2" type="ORF">AV541_06650</name>
</gene>
<feature type="transmembrane region" description="Helical" evidence="1">
    <location>
        <begin position="37"/>
        <end position="55"/>
    </location>
</feature>
<protein>
    <submittedName>
        <fullName evidence="2">Uncharacterized protein</fullName>
    </submittedName>
</protein>